<dbReference type="InterPro" id="IPR026444">
    <property type="entry name" value="Secre_tail"/>
</dbReference>
<keyword evidence="4" id="KW-1185">Reference proteome</keyword>
<evidence type="ECO:0000313" key="3">
    <source>
        <dbReference type="EMBL" id="MFC5412848.1"/>
    </source>
</evidence>
<gene>
    <name evidence="3" type="ORF">ACFPMF_26220</name>
</gene>
<evidence type="ECO:0000259" key="2">
    <source>
        <dbReference type="Pfam" id="PF18962"/>
    </source>
</evidence>
<dbReference type="Proteomes" id="UP001596106">
    <property type="component" value="Unassembled WGS sequence"/>
</dbReference>
<comment type="caution">
    <text evidence="3">The sequence shown here is derived from an EMBL/GenBank/DDBJ whole genome shotgun (WGS) entry which is preliminary data.</text>
</comment>
<keyword evidence="1" id="KW-0732">Signal</keyword>
<protein>
    <submittedName>
        <fullName evidence="3">T9SS type A sorting domain-containing protein</fullName>
    </submittedName>
</protein>
<feature type="signal peptide" evidence="1">
    <location>
        <begin position="1"/>
        <end position="24"/>
    </location>
</feature>
<name>A0ABW0IKK6_9BACT</name>
<feature type="chain" id="PRO_5047461173" evidence="1">
    <location>
        <begin position="25"/>
        <end position="875"/>
    </location>
</feature>
<accession>A0ABW0IKK6</accession>
<sequence>MNHPLRFLLKLVLIGFLQNSQALAKPTWTFSVVVAVEQQTADFHQLKIGQPIDQIVRAQIATVNANFNRGTGFNGIYDFRVDSIYVFDGPAALEVFRAHPRFTYCVVVDGAFTPNSTGGGWYGDHQTIYHKWTWSNDLASGPFGPGATDGLTHEFAHARGAIDLYGLSVEGSKNPVNNTAFKTVSSIMDYPYGNITWDEHTTHLLNSTADGPIEGDAWITRPFPGTIGIQVSSAQGMPLDQARLELYPVEWFSYSVKPIPVVTGYTNSQGIYDFVSNPYGPLSNDSPWHIRYPNFLLKVTYSNVVVYQWMPLYEVQNAFFRNGADSAYRTELVFPINLPTITITELNVAHSCPGSELQARFRLSGSFDANTEFRLVVVDQWNNSYQIGSLKGVGAGVISGTLPYLLPAEYTLKIVSTNPSVQSNAYPFTLDPSPARPMVQPVYLCENTPALPLEAVGQNLRWYASGGAVLSGAPTPNTSKPGNQFYYVTQTIEGCESDKASLRVVVQIKPTLSVNGTTTAILGSERPLRLFFTGGGPYSYSLSNGLTGTASQDTTLLVVPEQTMTYQAVGVRNQCGAGEVVGNGATITVLIPRLQTLSLSTTALCGGGHFSVGYQTTGSFTAGNVFKIQVAKVGEDSTKAVFTDLVSSQPGNGLLSGTMPVGTPAGAYWVRVVATNPKIPIVGNISPTVLQVLPQPTATLMKSQTIVEGQDASLMVTFTGQSPWTFTWQDSTASGLGGMQSVETGANPYVFTVRPLKSTVYQLVSVRNECGAGTVLGSRAVVTVSPILGVDDEWQAVTVDVFPVPATTELTIRWREKQMAKPAQVTMVNLKGEVLLQCQMNADTISLPISRYSAGTYFLRIQIRDRWVWKRVIKQ</sequence>
<dbReference type="EMBL" id="JBHSMA010000016">
    <property type="protein sequence ID" value="MFC5412848.1"/>
    <property type="molecule type" value="Genomic_DNA"/>
</dbReference>
<dbReference type="Pfam" id="PF18962">
    <property type="entry name" value="Por_Secre_tail"/>
    <property type="match status" value="1"/>
</dbReference>
<dbReference type="RefSeq" id="WP_379850780.1">
    <property type="nucleotide sequence ID" value="NZ_JBHSMA010000016.1"/>
</dbReference>
<evidence type="ECO:0000313" key="4">
    <source>
        <dbReference type="Proteomes" id="UP001596106"/>
    </source>
</evidence>
<organism evidence="3 4">
    <name type="scientific">Larkinella bovis</name>
    <dbReference type="NCBI Taxonomy" id="683041"/>
    <lineage>
        <taxon>Bacteria</taxon>
        <taxon>Pseudomonadati</taxon>
        <taxon>Bacteroidota</taxon>
        <taxon>Cytophagia</taxon>
        <taxon>Cytophagales</taxon>
        <taxon>Spirosomataceae</taxon>
        <taxon>Larkinella</taxon>
    </lineage>
</organism>
<proteinExistence type="predicted"/>
<feature type="domain" description="Secretion system C-terminal sorting" evidence="2">
    <location>
        <begin position="801"/>
        <end position="873"/>
    </location>
</feature>
<evidence type="ECO:0000256" key="1">
    <source>
        <dbReference type="SAM" id="SignalP"/>
    </source>
</evidence>
<dbReference type="NCBIfam" id="TIGR04183">
    <property type="entry name" value="Por_Secre_tail"/>
    <property type="match status" value="1"/>
</dbReference>
<reference evidence="4" key="1">
    <citation type="journal article" date="2019" name="Int. J. Syst. Evol. Microbiol.">
        <title>The Global Catalogue of Microorganisms (GCM) 10K type strain sequencing project: providing services to taxonomists for standard genome sequencing and annotation.</title>
        <authorList>
            <consortium name="The Broad Institute Genomics Platform"/>
            <consortium name="The Broad Institute Genome Sequencing Center for Infectious Disease"/>
            <person name="Wu L."/>
            <person name="Ma J."/>
        </authorList>
    </citation>
    <scope>NUCLEOTIDE SEQUENCE [LARGE SCALE GENOMIC DNA]</scope>
    <source>
        <strain evidence="4">CCUG 55250</strain>
    </source>
</reference>